<protein>
    <submittedName>
        <fullName evidence="1">Uncharacterized protein</fullName>
    </submittedName>
</protein>
<dbReference type="AlphaFoldDB" id="A0AAW1TUB3"/>
<proteinExistence type="predicted"/>
<evidence type="ECO:0000313" key="2">
    <source>
        <dbReference type="Proteomes" id="UP001431783"/>
    </source>
</evidence>
<keyword evidence="2" id="KW-1185">Reference proteome</keyword>
<sequence length="134" mass="14995">MRQRNGAIKMDKLIQYAKCGDISGAIAFKTFVGSKSGPGQVLFFKLMILQEPPQAIQGRKNVFSMYFSRDFADISNWKKLIVALQIDNCAYMLSRRATVGCCHSIAQESHLPTPFELLYTSVQLCKEQLGVPSL</sequence>
<accession>A0AAW1TUB3</accession>
<organism evidence="1 2">
    <name type="scientific">Henosepilachna vigintioctopunctata</name>
    <dbReference type="NCBI Taxonomy" id="420089"/>
    <lineage>
        <taxon>Eukaryota</taxon>
        <taxon>Metazoa</taxon>
        <taxon>Ecdysozoa</taxon>
        <taxon>Arthropoda</taxon>
        <taxon>Hexapoda</taxon>
        <taxon>Insecta</taxon>
        <taxon>Pterygota</taxon>
        <taxon>Neoptera</taxon>
        <taxon>Endopterygota</taxon>
        <taxon>Coleoptera</taxon>
        <taxon>Polyphaga</taxon>
        <taxon>Cucujiformia</taxon>
        <taxon>Coccinelloidea</taxon>
        <taxon>Coccinellidae</taxon>
        <taxon>Epilachninae</taxon>
        <taxon>Epilachnini</taxon>
        <taxon>Henosepilachna</taxon>
    </lineage>
</organism>
<comment type="caution">
    <text evidence="1">The sequence shown here is derived from an EMBL/GenBank/DDBJ whole genome shotgun (WGS) entry which is preliminary data.</text>
</comment>
<dbReference type="Proteomes" id="UP001431783">
    <property type="component" value="Unassembled WGS sequence"/>
</dbReference>
<name>A0AAW1TUB3_9CUCU</name>
<gene>
    <name evidence="1" type="ORF">WA026_016243</name>
</gene>
<evidence type="ECO:0000313" key="1">
    <source>
        <dbReference type="EMBL" id="KAK9872190.1"/>
    </source>
</evidence>
<dbReference type="EMBL" id="JARQZJ010000009">
    <property type="protein sequence ID" value="KAK9872190.1"/>
    <property type="molecule type" value="Genomic_DNA"/>
</dbReference>
<reference evidence="1 2" key="1">
    <citation type="submission" date="2023-03" db="EMBL/GenBank/DDBJ databases">
        <title>Genome insight into feeding habits of ladybird beetles.</title>
        <authorList>
            <person name="Li H.-S."/>
            <person name="Huang Y.-H."/>
            <person name="Pang H."/>
        </authorList>
    </citation>
    <scope>NUCLEOTIDE SEQUENCE [LARGE SCALE GENOMIC DNA]</scope>
    <source>
        <strain evidence="1">SYSU_2023b</strain>
        <tissue evidence="1">Whole body</tissue>
    </source>
</reference>